<dbReference type="InterPro" id="IPR050109">
    <property type="entry name" value="HTH-type_TetR-like_transc_reg"/>
</dbReference>
<keyword evidence="7" id="KW-1185">Reference proteome</keyword>
<keyword evidence="2 4" id="KW-0238">DNA-binding</keyword>
<dbReference type="PROSITE" id="PS50977">
    <property type="entry name" value="HTH_TETR_2"/>
    <property type="match status" value="1"/>
</dbReference>
<dbReference type="Gene3D" id="1.10.357.10">
    <property type="entry name" value="Tetracycline Repressor, domain 2"/>
    <property type="match status" value="1"/>
</dbReference>
<evidence type="ECO:0000256" key="1">
    <source>
        <dbReference type="ARBA" id="ARBA00023015"/>
    </source>
</evidence>
<dbReference type="EMBL" id="FOPJ01000002">
    <property type="protein sequence ID" value="SFG27321.1"/>
    <property type="molecule type" value="Genomic_DNA"/>
</dbReference>
<dbReference type="RefSeq" id="WP_092284222.1">
    <property type="nucleotide sequence ID" value="NZ_FOPJ01000002.1"/>
</dbReference>
<keyword evidence="1" id="KW-0805">Transcription regulation</keyword>
<dbReference type="PANTHER" id="PTHR30055">
    <property type="entry name" value="HTH-TYPE TRANSCRIPTIONAL REGULATOR RUTR"/>
    <property type="match status" value="1"/>
</dbReference>
<reference evidence="6 7" key="1">
    <citation type="submission" date="2016-10" db="EMBL/GenBank/DDBJ databases">
        <authorList>
            <person name="de Groot N.N."/>
        </authorList>
    </citation>
    <scope>NUCLEOTIDE SEQUENCE [LARGE SCALE GENOMIC DNA]</scope>
    <source>
        <strain>J11</strain>
        <strain evidence="7">PG 39</strain>
    </source>
</reference>
<evidence type="ECO:0000259" key="5">
    <source>
        <dbReference type="PROSITE" id="PS50977"/>
    </source>
</evidence>
<dbReference type="InterPro" id="IPR001647">
    <property type="entry name" value="HTH_TetR"/>
</dbReference>
<protein>
    <submittedName>
        <fullName evidence="6">Transcriptional regulator, TetR family</fullName>
    </submittedName>
</protein>
<gene>
    <name evidence="6" type="ORF">SAMN05660282_00440</name>
</gene>
<evidence type="ECO:0000256" key="4">
    <source>
        <dbReference type="PROSITE-ProRule" id="PRU00335"/>
    </source>
</evidence>
<keyword evidence="3" id="KW-0804">Transcription</keyword>
<dbReference type="Pfam" id="PF00440">
    <property type="entry name" value="TetR_N"/>
    <property type="match status" value="1"/>
</dbReference>
<dbReference type="InterPro" id="IPR009057">
    <property type="entry name" value="Homeodomain-like_sf"/>
</dbReference>
<dbReference type="SUPFAM" id="SSF48498">
    <property type="entry name" value="Tetracyclin repressor-like, C-terminal domain"/>
    <property type="match status" value="1"/>
</dbReference>
<name>A0A1I2QNY1_9CORY</name>
<dbReference type="GO" id="GO:0003700">
    <property type="term" value="F:DNA-binding transcription factor activity"/>
    <property type="evidence" value="ECO:0007669"/>
    <property type="project" value="TreeGrafter"/>
</dbReference>
<dbReference type="OrthoDB" id="3210235at2"/>
<dbReference type="AlphaFoldDB" id="A0A1I2QNY1"/>
<evidence type="ECO:0000313" key="6">
    <source>
        <dbReference type="EMBL" id="SFG27321.1"/>
    </source>
</evidence>
<feature type="domain" description="HTH tetR-type" evidence="5">
    <location>
        <begin position="20"/>
        <end position="80"/>
    </location>
</feature>
<sequence>MTHLGADNFEQEAISASDAGSAKRRIVQCARELFTRYSFNQVSLKDIAEAAHVSAPLIVKHFVNKSNLFAQTVDFKNSCANLFAEDFPHLGLGAVQETLTAPHTAPYSMIRVITVTDGEDESMAHIGARIREDLIDYLAERIRNEAPYHTPDPYLRAQCAIALLAGLSMMRRFGDPEFAELDLVPLRDYYARTLQGILDGDPESPAH</sequence>
<feature type="DNA-binding region" description="H-T-H motif" evidence="4">
    <location>
        <begin position="43"/>
        <end position="62"/>
    </location>
</feature>
<dbReference type="InterPro" id="IPR036271">
    <property type="entry name" value="Tet_transcr_reg_TetR-rel_C_sf"/>
</dbReference>
<dbReference type="GO" id="GO:0000976">
    <property type="term" value="F:transcription cis-regulatory region binding"/>
    <property type="evidence" value="ECO:0007669"/>
    <property type="project" value="TreeGrafter"/>
</dbReference>
<dbReference type="STRING" id="185761.SAMN05660282_00440"/>
<evidence type="ECO:0000256" key="2">
    <source>
        <dbReference type="ARBA" id="ARBA00023125"/>
    </source>
</evidence>
<evidence type="ECO:0000256" key="3">
    <source>
        <dbReference type="ARBA" id="ARBA00023163"/>
    </source>
</evidence>
<dbReference type="Proteomes" id="UP000199065">
    <property type="component" value="Unassembled WGS sequence"/>
</dbReference>
<evidence type="ECO:0000313" key="7">
    <source>
        <dbReference type="Proteomes" id="UP000199065"/>
    </source>
</evidence>
<dbReference type="PANTHER" id="PTHR30055:SF234">
    <property type="entry name" value="HTH-TYPE TRANSCRIPTIONAL REGULATOR BETI"/>
    <property type="match status" value="1"/>
</dbReference>
<accession>A0A1I2QNY1</accession>
<proteinExistence type="predicted"/>
<organism evidence="6 7">
    <name type="scientific">Corynebacterium spheniscorum</name>
    <dbReference type="NCBI Taxonomy" id="185761"/>
    <lineage>
        <taxon>Bacteria</taxon>
        <taxon>Bacillati</taxon>
        <taxon>Actinomycetota</taxon>
        <taxon>Actinomycetes</taxon>
        <taxon>Mycobacteriales</taxon>
        <taxon>Corynebacteriaceae</taxon>
        <taxon>Corynebacterium</taxon>
    </lineage>
</organism>
<dbReference type="SUPFAM" id="SSF46689">
    <property type="entry name" value="Homeodomain-like"/>
    <property type="match status" value="1"/>
</dbReference>